<keyword evidence="1" id="KW-0175">Coiled coil</keyword>
<evidence type="ECO:0000313" key="4">
    <source>
        <dbReference type="Proteomes" id="UP000054877"/>
    </source>
</evidence>
<evidence type="ECO:0000256" key="2">
    <source>
        <dbReference type="SAM" id="Phobius"/>
    </source>
</evidence>
<accession>A0A0W0ZAZ1</accession>
<dbReference type="STRING" id="452.Lspi_0051"/>
<name>A0A0W0ZAZ1_LEGSP</name>
<keyword evidence="2" id="KW-1133">Transmembrane helix</keyword>
<dbReference type="OrthoDB" id="5645074at2"/>
<keyword evidence="4" id="KW-1185">Reference proteome</keyword>
<protein>
    <submittedName>
        <fullName evidence="3">Uncharacterized protein</fullName>
    </submittedName>
</protein>
<dbReference type="Proteomes" id="UP000054877">
    <property type="component" value="Unassembled WGS sequence"/>
</dbReference>
<sequence>MEHVQEQDLIKIKELLRHTGEFIAYFELAEAKMTEWRQDIEQQTKLQEQRAQQQLQALHHELESLQDVLTQAGLARLRLSAEQALKQGEEHMALLQKTSRQILHDLNTQHGEFTQMVEKSVAQIEQHADRAITRIDEQLAAYDIQHFRRVASESCEIVEKTATQAIAKSAGYLKAFQWRSISLALLTTILTAFAIGLYVSNEMPWEIHQHAMSEREAGKILMKAWPGLTQQEKDKILNHQKLKYS</sequence>
<dbReference type="RefSeq" id="WP_058481994.1">
    <property type="nucleotide sequence ID" value="NZ_CAAAII010000002.1"/>
</dbReference>
<feature type="coiled-coil region" evidence="1">
    <location>
        <begin position="26"/>
        <end position="68"/>
    </location>
</feature>
<evidence type="ECO:0000256" key="1">
    <source>
        <dbReference type="SAM" id="Coils"/>
    </source>
</evidence>
<comment type="caution">
    <text evidence="3">The sequence shown here is derived from an EMBL/GenBank/DDBJ whole genome shotgun (WGS) entry which is preliminary data.</text>
</comment>
<dbReference type="EMBL" id="LNYX01000001">
    <property type="protein sequence ID" value="KTD66288.1"/>
    <property type="molecule type" value="Genomic_DNA"/>
</dbReference>
<organism evidence="3 4">
    <name type="scientific">Legionella spiritensis</name>
    <dbReference type="NCBI Taxonomy" id="452"/>
    <lineage>
        <taxon>Bacteria</taxon>
        <taxon>Pseudomonadati</taxon>
        <taxon>Pseudomonadota</taxon>
        <taxon>Gammaproteobacteria</taxon>
        <taxon>Legionellales</taxon>
        <taxon>Legionellaceae</taxon>
        <taxon>Legionella</taxon>
    </lineage>
</organism>
<dbReference type="AlphaFoldDB" id="A0A0W0ZAZ1"/>
<dbReference type="PATRIC" id="fig|452.5.peg.57"/>
<keyword evidence="2" id="KW-0472">Membrane</keyword>
<reference evidence="3 4" key="1">
    <citation type="submission" date="2015-11" db="EMBL/GenBank/DDBJ databases">
        <title>Genomic analysis of 38 Legionella species identifies large and diverse effector repertoires.</title>
        <authorList>
            <person name="Burstein D."/>
            <person name="Amaro F."/>
            <person name="Zusman T."/>
            <person name="Lifshitz Z."/>
            <person name="Cohen O."/>
            <person name="Gilbert J.A."/>
            <person name="Pupko T."/>
            <person name="Shuman H.A."/>
            <person name="Segal G."/>
        </authorList>
    </citation>
    <scope>NUCLEOTIDE SEQUENCE [LARGE SCALE GENOMIC DNA]</scope>
    <source>
        <strain evidence="3 4">Mt.St.Helens-9</strain>
    </source>
</reference>
<proteinExistence type="predicted"/>
<feature type="transmembrane region" description="Helical" evidence="2">
    <location>
        <begin position="181"/>
        <end position="199"/>
    </location>
</feature>
<keyword evidence="2" id="KW-0812">Transmembrane</keyword>
<evidence type="ECO:0000313" key="3">
    <source>
        <dbReference type="EMBL" id="KTD66288.1"/>
    </source>
</evidence>
<gene>
    <name evidence="3" type="ORF">Lspi_0051</name>
</gene>